<sequence length="105" mass="11357">MAEMLAILGGWKEARMTDKSDIIKQATERVLQLEGELEAEGAASTQGDELAHARAMLHQWVDSVVAVVSSPGVGRVSLIHDDGTESRISSPALPFRLSRPARFDS</sequence>
<proteinExistence type="predicted"/>
<evidence type="ECO:0000313" key="2">
    <source>
        <dbReference type="Proteomes" id="UP000013201"/>
    </source>
</evidence>
<organism evidence="1 2">
    <name type="scientific">Sphingobium indicum BiD32</name>
    <dbReference type="NCBI Taxonomy" id="1301087"/>
    <lineage>
        <taxon>Bacteria</taxon>
        <taxon>Pseudomonadati</taxon>
        <taxon>Pseudomonadota</taxon>
        <taxon>Alphaproteobacteria</taxon>
        <taxon>Sphingomonadales</taxon>
        <taxon>Sphingomonadaceae</taxon>
        <taxon>Sphingobium</taxon>
    </lineage>
</organism>
<accession>N1MPD5</accession>
<name>N1MPD5_9SPHN</name>
<protein>
    <submittedName>
        <fullName evidence="1">Uncharacterized protein</fullName>
    </submittedName>
</protein>
<comment type="caution">
    <text evidence="1">The sequence shown here is derived from an EMBL/GenBank/DDBJ whole genome shotgun (WGS) entry which is preliminary data.</text>
</comment>
<reference evidence="2" key="2">
    <citation type="submission" date="2013-04" db="EMBL/GenBank/DDBJ databases">
        <title>Bisphenol A degrading Sphingobium sp. strain BiD32.</title>
        <authorList>
            <person name="Nielsen J.L."/>
            <person name="Zhou N.A."/>
            <person name="Kjeldal H."/>
        </authorList>
    </citation>
    <scope>NUCLEOTIDE SEQUENCE [LARGE SCALE GENOMIC DNA]</scope>
    <source>
        <strain evidence="2">BiD32</strain>
    </source>
</reference>
<evidence type="ECO:0000313" key="1">
    <source>
        <dbReference type="EMBL" id="CCW18594.1"/>
    </source>
</evidence>
<dbReference type="AlphaFoldDB" id="N1MPD5"/>
<gene>
    <name evidence="1" type="ORF">EBBID32_29480</name>
</gene>
<keyword evidence="2" id="KW-1185">Reference proteome</keyword>
<dbReference type="EMBL" id="CAVK010000143">
    <property type="protein sequence ID" value="CCW18594.1"/>
    <property type="molecule type" value="Genomic_DNA"/>
</dbReference>
<reference evidence="1 2" key="1">
    <citation type="submission" date="2013-03" db="EMBL/GenBank/DDBJ databases">
        <authorList>
            <person name="Le V."/>
        </authorList>
    </citation>
    <scope>NUCLEOTIDE SEQUENCE [LARGE SCALE GENOMIC DNA]</scope>
    <source>
        <strain evidence="1 2">BiD32</strain>
    </source>
</reference>
<dbReference type="Proteomes" id="UP000013201">
    <property type="component" value="Unassembled WGS sequence"/>
</dbReference>